<evidence type="ECO:0000259" key="6">
    <source>
        <dbReference type="PROSITE" id="PS50268"/>
    </source>
</evidence>
<dbReference type="InterPro" id="IPR002126">
    <property type="entry name" value="Cadherin-like_dom"/>
</dbReference>
<feature type="domain" description="Cadherin" evidence="6">
    <location>
        <begin position="1"/>
        <end position="45"/>
    </location>
</feature>
<evidence type="ECO:0000256" key="3">
    <source>
        <dbReference type="ARBA" id="ARBA00022837"/>
    </source>
</evidence>
<keyword evidence="3 5" id="KW-0106">Calcium</keyword>
<comment type="caution">
    <text evidence="7">The sequence shown here is derived from an EMBL/GenBank/DDBJ whole genome shotgun (WGS) entry which is preliminary data.</text>
</comment>
<protein>
    <submittedName>
        <fullName evidence="7">Cadherin-7</fullName>
    </submittedName>
</protein>
<keyword evidence="4" id="KW-0472">Membrane</keyword>
<comment type="subcellular location">
    <subcellularLocation>
        <location evidence="1">Membrane</location>
    </subcellularLocation>
</comment>
<dbReference type="InterPro" id="IPR020894">
    <property type="entry name" value="Cadherin_CS"/>
</dbReference>
<keyword evidence="8" id="KW-1185">Reference proteome</keyword>
<dbReference type="PANTHER" id="PTHR24027:SF91">
    <property type="entry name" value="CADHERIN-7"/>
    <property type="match status" value="1"/>
</dbReference>
<evidence type="ECO:0000313" key="8">
    <source>
        <dbReference type="Proteomes" id="UP001476798"/>
    </source>
</evidence>
<evidence type="ECO:0000313" key="7">
    <source>
        <dbReference type="EMBL" id="MEQ2187825.1"/>
    </source>
</evidence>
<dbReference type="SUPFAM" id="SSF49313">
    <property type="entry name" value="Cadherin-like"/>
    <property type="match status" value="3"/>
</dbReference>
<dbReference type="InterPro" id="IPR039808">
    <property type="entry name" value="Cadherin"/>
</dbReference>
<name>A0ABV0PWG3_9TELE</name>
<dbReference type="EMBL" id="JAHRIO010090420">
    <property type="protein sequence ID" value="MEQ2187825.1"/>
    <property type="molecule type" value="Genomic_DNA"/>
</dbReference>
<dbReference type="Proteomes" id="UP001476798">
    <property type="component" value="Unassembled WGS sequence"/>
</dbReference>
<dbReference type="PROSITE" id="PS50268">
    <property type="entry name" value="CADHERIN_2"/>
    <property type="match status" value="3"/>
</dbReference>
<dbReference type="PANTHER" id="PTHR24027">
    <property type="entry name" value="CADHERIN-23"/>
    <property type="match status" value="1"/>
</dbReference>
<dbReference type="CDD" id="cd11304">
    <property type="entry name" value="Cadherin_repeat"/>
    <property type="match status" value="3"/>
</dbReference>
<proteinExistence type="predicted"/>
<sequence>MDRETRDQYVLVIQAKDMVGQMGGLSGTTSVTVMLTDVNDNPPRFAHKSYQYTVLESLPVQSVVARIKAADADIGSNAEMDYRIMDGDSPGMFNITTDEDTQEGVIILQKPLDFETRSGFALRIEATNRNIDSNFLSLGPFSDTTSVKVAVEDVNEPPIFSAPLSKMMVSEDAKVGTSIGRVSAHDPDTSNSAIRYSIDRNTDLERFFNVDALSGIISTAKPLDREANSIHNLTIFAIESLNPNQIGKGIALITVLDVNDNAPVFAIDYETILCENSMPGQVRPRDTSVVSIAFFRLFFSLSKLP</sequence>
<keyword evidence="2" id="KW-0677">Repeat</keyword>
<evidence type="ECO:0000256" key="1">
    <source>
        <dbReference type="ARBA" id="ARBA00004370"/>
    </source>
</evidence>
<gene>
    <name evidence="7" type="primary">CDH7_1</name>
    <name evidence="7" type="ORF">GOODEAATRI_008559</name>
</gene>
<evidence type="ECO:0000256" key="5">
    <source>
        <dbReference type="PROSITE-ProRule" id="PRU00043"/>
    </source>
</evidence>
<feature type="domain" description="Cadherin" evidence="6">
    <location>
        <begin position="46"/>
        <end position="160"/>
    </location>
</feature>
<dbReference type="Gene3D" id="2.60.40.60">
    <property type="entry name" value="Cadherins"/>
    <property type="match status" value="3"/>
</dbReference>
<dbReference type="Pfam" id="PF00028">
    <property type="entry name" value="Cadherin"/>
    <property type="match status" value="2"/>
</dbReference>
<dbReference type="InterPro" id="IPR015919">
    <property type="entry name" value="Cadherin-like_sf"/>
</dbReference>
<organism evidence="7 8">
    <name type="scientific">Goodea atripinnis</name>
    <dbReference type="NCBI Taxonomy" id="208336"/>
    <lineage>
        <taxon>Eukaryota</taxon>
        <taxon>Metazoa</taxon>
        <taxon>Chordata</taxon>
        <taxon>Craniata</taxon>
        <taxon>Vertebrata</taxon>
        <taxon>Euteleostomi</taxon>
        <taxon>Actinopterygii</taxon>
        <taxon>Neopterygii</taxon>
        <taxon>Teleostei</taxon>
        <taxon>Neoteleostei</taxon>
        <taxon>Acanthomorphata</taxon>
        <taxon>Ovalentaria</taxon>
        <taxon>Atherinomorphae</taxon>
        <taxon>Cyprinodontiformes</taxon>
        <taxon>Goodeidae</taxon>
        <taxon>Goodea</taxon>
    </lineage>
</organism>
<evidence type="ECO:0000256" key="2">
    <source>
        <dbReference type="ARBA" id="ARBA00022737"/>
    </source>
</evidence>
<feature type="domain" description="Cadherin" evidence="6">
    <location>
        <begin position="161"/>
        <end position="265"/>
    </location>
</feature>
<dbReference type="SMART" id="SM00112">
    <property type="entry name" value="CA"/>
    <property type="match status" value="2"/>
</dbReference>
<evidence type="ECO:0000256" key="4">
    <source>
        <dbReference type="ARBA" id="ARBA00023136"/>
    </source>
</evidence>
<accession>A0ABV0PWG3</accession>
<dbReference type="PROSITE" id="PS00232">
    <property type="entry name" value="CADHERIN_1"/>
    <property type="match status" value="2"/>
</dbReference>
<dbReference type="PRINTS" id="PR00205">
    <property type="entry name" value="CADHERIN"/>
</dbReference>
<reference evidence="7 8" key="1">
    <citation type="submission" date="2021-06" db="EMBL/GenBank/DDBJ databases">
        <authorList>
            <person name="Palmer J.M."/>
        </authorList>
    </citation>
    <scope>NUCLEOTIDE SEQUENCE [LARGE SCALE GENOMIC DNA]</scope>
    <source>
        <strain evidence="7 8">GA_2019</strain>
        <tissue evidence="7">Muscle</tissue>
    </source>
</reference>